<sequence>METLTIEQLGVKLYEAMNPALWSNTPREWQNKIVSAIQAIAENEKEINPDNIYWLSELYTMFGQIEKSGVASTNKLPSSWDVNKRGTNV</sequence>
<name>A0A413B4K8_BACSE</name>
<reference evidence="1 2" key="1">
    <citation type="submission" date="2018-08" db="EMBL/GenBank/DDBJ databases">
        <title>A genome reference for cultivated species of the human gut microbiota.</title>
        <authorList>
            <person name="Zou Y."/>
            <person name="Xue W."/>
            <person name="Luo G."/>
        </authorList>
    </citation>
    <scope>NUCLEOTIDE SEQUENCE [LARGE SCALE GENOMIC DNA]</scope>
    <source>
        <strain evidence="1 2">AF12-7</strain>
    </source>
</reference>
<comment type="caution">
    <text evidence="1">The sequence shown here is derived from an EMBL/GenBank/DDBJ whole genome shotgun (WGS) entry which is preliminary data.</text>
</comment>
<dbReference type="EMBL" id="QSAF01000016">
    <property type="protein sequence ID" value="RGW32813.1"/>
    <property type="molecule type" value="Genomic_DNA"/>
</dbReference>
<dbReference type="Proteomes" id="UP000285150">
    <property type="component" value="Unassembled WGS sequence"/>
</dbReference>
<gene>
    <name evidence="1" type="ORF">DWV77_13015</name>
</gene>
<accession>A0A413B4K8</accession>
<organism evidence="1 2">
    <name type="scientific">Bacteroides stercoris</name>
    <dbReference type="NCBI Taxonomy" id="46506"/>
    <lineage>
        <taxon>Bacteria</taxon>
        <taxon>Pseudomonadati</taxon>
        <taxon>Bacteroidota</taxon>
        <taxon>Bacteroidia</taxon>
        <taxon>Bacteroidales</taxon>
        <taxon>Bacteroidaceae</taxon>
        <taxon>Bacteroides</taxon>
    </lineage>
</organism>
<protein>
    <submittedName>
        <fullName evidence="1">Uncharacterized protein</fullName>
    </submittedName>
</protein>
<dbReference type="AlphaFoldDB" id="A0A413B4K8"/>
<evidence type="ECO:0000313" key="2">
    <source>
        <dbReference type="Proteomes" id="UP000285150"/>
    </source>
</evidence>
<evidence type="ECO:0000313" key="1">
    <source>
        <dbReference type="EMBL" id="RGW32813.1"/>
    </source>
</evidence>
<proteinExistence type="predicted"/>
<dbReference type="RefSeq" id="WP_117858681.1">
    <property type="nucleotide sequence ID" value="NZ_JAQCSR010000016.1"/>
</dbReference>